<dbReference type="AlphaFoldDB" id="A0A7T4C4U1"/>
<sequence>MQIILLGQGPHHDFAISGPVVTLGDVRIDCAAEQLAETATLSVFSTEQGMSLQGPGAFAATVAIPPRKYPQPELTAEQLPESGEQHTAPEPLPLDPDTITLTLWPK</sequence>
<organism evidence="3">
    <name type="scientific">Aeromonas caviae</name>
    <name type="common">Aeromonas punctata</name>
    <dbReference type="NCBI Taxonomy" id="648"/>
    <lineage>
        <taxon>Bacteria</taxon>
        <taxon>Pseudomonadati</taxon>
        <taxon>Pseudomonadota</taxon>
        <taxon>Gammaproteobacteria</taxon>
        <taxon>Aeromonadales</taxon>
        <taxon>Aeromonadaceae</taxon>
        <taxon>Aeromonas</taxon>
    </lineage>
</organism>
<evidence type="ECO:0000313" key="2">
    <source>
        <dbReference type="EMBL" id="MDH1896657.1"/>
    </source>
</evidence>
<proteinExistence type="predicted"/>
<reference evidence="3" key="1">
    <citation type="submission" date="2020-12" db="EMBL/GenBank/DDBJ databases">
        <title>GES Beta-lactamases isolated from hospital effluents in Brazil.</title>
        <authorList>
            <person name="Conte D."/>
            <person name="Mesa D."/>
            <person name="Palmeiro J.K."/>
            <person name="Dalla-Costa L.M."/>
        </authorList>
    </citation>
    <scope>NUCLEOTIDE SEQUENCE [LARGE SCALE GENOMIC DNA]</scope>
    <source>
        <strain evidence="3">Aero21</strain>
    </source>
</reference>
<feature type="region of interest" description="Disordered" evidence="1">
    <location>
        <begin position="69"/>
        <end position="106"/>
    </location>
</feature>
<gene>
    <name evidence="3" type="ORF">JC965_08015</name>
    <name evidence="2" type="ORF">N5I07_03375</name>
</gene>
<dbReference type="RefSeq" id="WP_103858602.1">
    <property type="nucleotide sequence ID" value="NZ_JAAALU010000042.1"/>
</dbReference>
<evidence type="ECO:0000313" key="3">
    <source>
        <dbReference type="EMBL" id="QQA62402.1"/>
    </source>
</evidence>
<protein>
    <submittedName>
        <fullName evidence="3">Uncharacterized protein</fullName>
    </submittedName>
</protein>
<reference evidence="2" key="2">
    <citation type="submission" date="2022-09" db="EMBL/GenBank/DDBJ databases">
        <title>Intensive care unit water sources are persistently colonized with multi-drug resistant bacteria and are the site of extensive horizontal gene transfer of antibiotic resistance genes.</title>
        <authorList>
            <person name="Diorio-Toth L."/>
        </authorList>
    </citation>
    <scope>NUCLEOTIDE SEQUENCE</scope>
    <source>
        <strain evidence="2">GD03796</strain>
    </source>
</reference>
<accession>A0A7T4C4U1</accession>
<dbReference type="Proteomes" id="UP001160758">
    <property type="component" value="Unassembled WGS sequence"/>
</dbReference>
<name>A0A7T4C4U1_AERCA</name>
<dbReference type="EMBL" id="CP065937">
    <property type="protein sequence ID" value="QQA62402.1"/>
    <property type="molecule type" value="Genomic_DNA"/>
</dbReference>
<evidence type="ECO:0000256" key="1">
    <source>
        <dbReference type="SAM" id="MobiDB-lite"/>
    </source>
</evidence>
<dbReference type="EMBL" id="JAOCFT010000001">
    <property type="protein sequence ID" value="MDH1896657.1"/>
    <property type="molecule type" value="Genomic_DNA"/>
</dbReference>
<feature type="compositionally biased region" description="Low complexity" evidence="1">
    <location>
        <begin position="95"/>
        <end position="106"/>
    </location>
</feature>